<dbReference type="GO" id="GO:0008270">
    <property type="term" value="F:zinc ion binding"/>
    <property type="evidence" value="ECO:0007669"/>
    <property type="project" value="UniProtKB-UniRule"/>
</dbReference>
<keyword evidence="16" id="KW-1185">Reference proteome</keyword>
<dbReference type="InterPro" id="IPR024909">
    <property type="entry name" value="Cys-tRNA/MSH_ligase"/>
</dbReference>
<reference evidence="15" key="1">
    <citation type="submission" date="2020-10" db="EMBL/GenBank/DDBJ databases">
        <title>Ca. Dormibacterota MAGs.</title>
        <authorList>
            <person name="Montgomery K."/>
        </authorList>
    </citation>
    <scope>NUCLEOTIDE SEQUENCE [LARGE SCALE GENOMIC DNA]</scope>
    <source>
        <strain evidence="15">SC8812_S17_10</strain>
    </source>
</reference>
<dbReference type="AlphaFoldDB" id="A0A934KBX2"/>
<accession>A0A934KBX2</accession>
<organism evidence="15 16">
    <name type="scientific">Candidatus Nephthysia bennettiae</name>
    <dbReference type="NCBI Taxonomy" id="3127016"/>
    <lineage>
        <taxon>Bacteria</taxon>
        <taxon>Bacillati</taxon>
        <taxon>Candidatus Dormiibacterota</taxon>
        <taxon>Candidatus Dormibacteria</taxon>
        <taxon>Candidatus Dormibacterales</taxon>
        <taxon>Candidatus Dormibacteraceae</taxon>
        <taxon>Candidatus Nephthysia</taxon>
    </lineage>
</organism>
<comment type="caution">
    <text evidence="15">The sequence shown here is derived from an EMBL/GenBank/DDBJ whole genome shotgun (WGS) entry which is preliminary data.</text>
</comment>
<evidence type="ECO:0000256" key="7">
    <source>
        <dbReference type="ARBA" id="ARBA00022741"/>
    </source>
</evidence>
<feature type="binding site" evidence="13">
    <location>
        <position position="29"/>
    </location>
    <ligand>
        <name>Zn(2+)</name>
        <dbReference type="ChEBI" id="CHEBI:29105"/>
    </ligand>
</feature>
<dbReference type="GO" id="GO:0006423">
    <property type="term" value="P:cysteinyl-tRNA aminoacylation"/>
    <property type="evidence" value="ECO:0007669"/>
    <property type="project" value="UniProtKB-UniRule"/>
</dbReference>
<feature type="domain" description="Cysteinyl-tRNA synthetase class Ia DALR" evidence="14">
    <location>
        <begin position="358"/>
        <end position="427"/>
    </location>
</feature>
<feature type="short sequence motif" description="'HIGH' region" evidence="13">
    <location>
        <begin position="31"/>
        <end position="41"/>
    </location>
</feature>
<dbReference type="Pfam" id="PF23493">
    <property type="entry name" value="CysS_C"/>
    <property type="match status" value="1"/>
</dbReference>
<dbReference type="InterPro" id="IPR015803">
    <property type="entry name" value="Cys-tRNA-ligase"/>
</dbReference>
<evidence type="ECO:0000256" key="6">
    <source>
        <dbReference type="ARBA" id="ARBA00022723"/>
    </source>
</evidence>
<comment type="catalytic activity">
    <reaction evidence="12 13">
        <text>tRNA(Cys) + L-cysteine + ATP = L-cysteinyl-tRNA(Cys) + AMP + diphosphate</text>
        <dbReference type="Rhea" id="RHEA:17773"/>
        <dbReference type="Rhea" id="RHEA-COMP:9661"/>
        <dbReference type="Rhea" id="RHEA-COMP:9679"/>
        <dbReference type="ChEBI" id="CHEBI:30616"/>
        <dbReference type="ChEBI" id="CHEBI:33019"/>
        <dbReference type="ChEBI" id="CHEBI:35235"/>
        <dbReference type="ChEBI" id="CHEBI:78442"/>
        <dbReference type="ChEBI" id="CHEBI:78517"/>
        <dbReference type="ChEBI" id="CHEBI:456215"/>
        <dbReference type="EC" id="6.1.1.16"/>
    </reaction>
</comment>
<dbReference type="Proteomes" id="UP000612893">
    <property type="component" value="Unassembled WGS sequence"/>
</dbReference>
<evidence type="ECO:0000256" key="10">
    <source>
        <dbReference type="ARBA" id="ARBA00022917"/>
    </source>
</evidence>
<evidence type="ECO:0000313" key="16">
    <source>
        <dbReference type="Proteomes" id="UP000612893"/>
    </source>
</evidence>
<dbReference type="InterPro" id="IPR056411">
    <property type="entry name" value="CysS_C"/>
</dbReference>
<evidence type="ECO:0000256" key="4">
    <source>
        <dbReference type="ARBA" id="ARBA00022490"/>
    </source>
</evidence>
<comment type="similarity">
    <text evidence="2 13">Belongs to the class-I aminoacyl-tRNA synthetase family.</text>
</comment>
<dbReference type="RefSeq" id="WP_338202863.1">
    <property type="nucleotide sequence ID" value="NZ_JAEKNR010000149.1"/>
</dbReference>
<evidence type="ECO:0000256" key="5">
    <source>
        <dbReference type="ARBA" id="ARBA00022598"/>
    </source>
</evidence>
<keyword evidence="9 13" id="KW-0067">ATP-binding</keyword>
<keyword evidence="6 13" id="KW-0479">Metal-binding</keyword>
<protein>
    <recommendedName>
        <fullName evidence="13">Cysteine--tRNA ligase</fullName>
        <ecNumber evidence="13">6.1.1.16</ecNumber>
    </recommendedName>
    <alternativeName>
        <fullName evidence="13">Cysteinyl-tRNA synthetase</fullName>
        <shortName evidence="13">CysRS</shortName>
    </alternativeName>
</protein>
<keyword evidence="4 13" id="KW-0963">Cytoplasm</keyword>
<feature type="binding site" evidence="13">
    <location>
        <position position="239"/>
    </location>
    <ligand>
        <name>Zn(2+)</name>
        <dbReference type="ChEBI" id="CHEBI:29105"/>
    </ligand>
</feature>
<feature type="binding site" evidence="13">
    <location>
        <position position="243"/>
    </location>
    <ligand>
        <name>Zn(2+)</name>
        <dbReference type="ChEBI" id="CHEBI:29105"/>
    </ligand>
</feature>
<dbReference type="Gene3D" id="3.40.50.620">
    <property type="entry name" value="HUPs"/>
    <property type="match status" value="1"/>
</dbReference>
<dbReference type="SUPFAM" id="SSF52374">
    <property type="entry name" value="Nucleotidylyl transferase"/>
    <property type="match status" value="1"/>
</dbReference>
<dbReference type="PANTHER" id="PTHR10890">
    <property type="entry name" value="CYSTEINYL-TRNA SYNTHETASE"/>
    <property type="match status" value="1"/>
</dbReference>
<dbReference type="NCBIfam" id="TIGR00435">
    <property type="entry name" value="cysS"/>
    <property type="match status" value="1"/>
</dbReference>
<dbReference type="Pfam" id="PF01406">
    <property type="entry name" value="tRNA-synt_1e"/>
    <property type="match status" value="1"/>
</dbReference>
<comment type="cofactor">
    <cofactor evidence="13">
        <name>Zn(2+)</name>
        <dbReference type="ChEBI" id="CHEBI:29105"/>
    </cofactor>
    <text evidence="13">Binds 1 zinc ion per subunit.</text>
</comment>
<proteinExistence type="inferred from homology"/>
<dbReference type="HAMAP" id="MF_00041">
    <property type="entry name" value="Cys_tRNA_synth"/>
    <property type="match status" value="1"/>
</dbReference>
<evidence type="ECO:0000256" key="2">
    <source>
        <dbReference type="ARBA" id="ARBA00005594"/>
    </source>
</evidence>
<dbReference type="CDD" id="cd00672">
    <property type="entry name" value="CysRS_core"/>
    <property type="match status" value="1"/>
</dbReference>
<keyword evidence="7 13" id="KW-0547">Nucleotide-binding</keyword>
<dbReference type="SUPFAM" id="SSF47323">
    <property type="entry name" value="Anticodon-binding domain of a subclass of class I aminoacyl-tRNA synthetases"/>
    <property type="match status" value="1"/>
</dbReference>
<feature type="binding site" evidence="13">
    <location>
        <position position="275"/>
    </location>
    <ligand>
        <name>ATP</name>
        <dbReference type="ChEBI" id="CHEBI:30616"/>
    </ligand>
</feature>
<dbReference type="Gene3D" id="1.20.120.1910">
    <property type="entry name" value="Cysteine-tRNA ligase, C-terminal anti-codon recognition domain"/>
    <property type="match status" value="1"/>
</dbReference>
<evidence type="ECO:0000313" key="15">
    <source>
        <dbReference type="EMBL" id="MBJ7599370.1"/>
    </source>
</evidence>
<dbReference type="GO" id="GO:0005524">
    <property type="term" value="F:ATP binding"/>
    <property type="evidence" value="ECO:0007669"/>
    <property type="project" value="UniProtKB-UniRule"/>
</dbReference>
<dbReference type="GO" id="GO:0004817">
    <property type="term" value="F:cysteine-tRNA ligase activity"/>
    <property type="evidence" value="ECO:0007669"/>
    <property type="project" value="UniProtKB-UniRule"/>
</dbReference>
<comment type="subunit">
    <text evidence="3 13">Monomer.</text>
</comment>
<name>A0A934KBX2_9BACT</name>
<evidence type="ECO:0000256" key="3">
    <source>
        <dbReference type="ARBA" id="ARBA00011245"/>
    </source>
</evidence>
<dbReference type="SMART" id="SM00840">
    <property type="entry name" value="DALR_2"/>
    <property type="match status" value="1"/>
</dbReference>
<evidence type="ECO:0000259" key="14">
    <source>
        <dbReference type="SMART" id="SM00840"/>
    </source>
</evidence>
<dbReference type="EC" id="6.1.1.16" evidence="13"/>
<comment type="subcellular location">
    <subcellularLocation>
        <location evidence="1 13">Cytoplasm</location>
    </subcellularLocation>
</comment>
<dbReference type="PANTHER" id="PTHR10890:SF3">
    <property type="entry name" value="CYSTEINE--TRNA LIGASE, CYTOPLASMIC"/>
    <property type="match status" value="1"/>
</dbReference>
<keyword evidence="11 13" id="KW-0030">Aminoacyl-tRNA synthetase</keyword>
<dbReference type="InterPro" id="IPR032678">
    <property type="entry name" value="tRNA-synt_1_cat_dom"/>
</dbReference>
<feature type="short sequence motif" description="'KMSKS' region" evidence="13">
    <location>
        <begin position="272"/>
        <end position="276"/>
    </location>
</feature>
<evidence type="ECO:0000256" key="12">
    <source>
        <dbReference type="ARBA" id="ARBA00047398"/>
    </source>
</evidence>
<dbReference type="EMBL" id="JAEKNR010000149">
    <property type="protein sequence ID" value="MBJ7599370.1"/>
    <property type="molecule type" value="Genomic_DNA"/>
</dbReference>
<evidence type="ECO:0000256" key="9">
    <source>
        <dbReference type="ARBA" id="ARBA00022840"/>
    </source>
</evidence>
<keyword evidence="10 13" id="KW-0648">Protein biosynthesis</keyword>
<evidence type="ECO:0000256" key="1">
    <source>
        <dbReference type="ARBA" id="ARBA00004496"/>
    </source>
</evidence>
<gene>
    <name evidence="13" type="primary">cysS</name>
    <name evidence="15" type="ORF">JF922_15000</name>
</gene>
<feature type="binding site" evidence="13">
    <location>
        <position position="214"/>
    </location>
    <ligand>
        <name>Zn(2+)</name>
        <dbReference type="ChEBI" id="CHEBI:29105"/>
    </ligand>
</feature>
<evidence type="ECO:0000256" key="11">
    <source>
        <dbReference type="ARBA" id="ARBA00023146"/>
    </source>
</evidence>
<keyword evidence="5 13" id="KW-0436">Ligase</keyword>
<dbReference type="InterPro" id="IPR009080">
    <property type="entry name" value="tRNAsynth_Ia_anticodon-bd"/>
</dbReference>
<dbReference type="InterPro" id="IPR014729">
    <property type="entry name" value="Rossmann-like_a/b/a_fold"/>
</dbReference>
<sequence length="481" mass="53429">MSLHLHNTLTGRKEEFRPLDAARVGVYTCGPTVWNYAHLGNYRAFLFYDLLRRHLRFSGFELLHVLNITDVDDRIIEQAAAAGTTIGEFTRPFEHAFFEDIETLRAEPAEIYPRATGHVEEMIALIERLLEGGHAYVADGDVYFRVSSFPAYGRLSRLDASGLRPAGRVASDKYEKESASDFALWKRAKPEDERVGAAWDASFGRGRPGWHIECSAMAIRYLGETLDLHAGGVDLLFPHHENEIAQAEAATCVTFSRCWLHSGQLTDATGAKMSKSAGRFVTLREVLDAGHDPLAVRLFLLAGSHYRSPLTLSEEALHGAVEQLRRLRDFARRVRSLEAVDRVDDAAFYQDVMDAREAYRAALDDDLNLPAGLGHVFEMLRRANAALDSGGVGSGGREALLELLAEVDAHLDVLGAQDRGQDGGQDAIVEAEVERLVQAREGARRERDFALADGIREQLRERGVEIEDTPAGPRWRAARRG</sequence>
<dbReference type="PRINTS" id="PR00983">
    <property type="entry name" value="TRNASYNTHCYS"/>
</dbReference>
<evidence type="ECO:0000256" key="8">
    <source>
        <dbReference type="ARBA" id="ARBA00022833"/>
    </source>
</evidence>
<evidence type="ECO:0000256" key="13">
    <source>
        <dbReference type="HAMAP-Rule" id="MF_00041"/>
    </source>
</evidence>
<dbReference type="InterPro" id="IPR015273">
    <property type="entry name" value="Cys-tRNA-synt_Ia_DALR"/>
</dbReference>
<dbReference type="GO" id="GO:0005829">
    <property type="term" value="C:cytosol"/>
    <property type="evidence" value="ECO:0007669"/>
    <property type="project" value="TreeGrafter"/>
</dbReference>
<keyword evidence="8 13" id="KW-0862">Zinc</keyword>
<dbReference type="Pfam" id="PF09190">
    <property type="entry name" value="DALR_2"/>
    <property type="match status" value="1"/>
</dbReference>